<evidence type="ECO:0000256" key="4">
    <source>
        <dbReference type="ARBA" id="ARBA00023136"/>
    </source>
</evidence>
<sequence length="304" mass="33546">MTIDQVLIQIFPVTYEGLGHNIWTLDGGSITKFFTYLLVVEFAYVLSLCLIKVSILWFFYRTFPGVGFQRVVIWTIAFNILSAVIICVFAGCQGFPTQPTQQGWKDEHSAISLDIQALVISHAGVNVGLDIWMFILPLTQLYQIGLKTRKKIGVILIFGVGIFLIVVSCLRIPFMIDFNRSLNATADSQGIIIWSNLESGVGILVACLPHTQPLLRAAMMRARSIELFSKYGSNSQGIFISRSLATIDVTRLDGTTVTNSEDLVLNDRGGLLTADDSKSLERGDQKPPSMSVSSNTGRDARSMI</sequence>
<evidence type="ECO:0000256" key="6">
    <source>
        <dbReference type="SAM" id="MobiDB-lite"/>
    </source>
</evidence>
<gene>
    <name evidence="9" type="ORF">KAF25_006942</name>
</gene>
<evidence type="ECO:0000313" key="9">
    <source>
        <dbReference type="EMBL" id="KAG5657991.1"/>
    </source>
</evidence>
<evidence type="ECO:0000256" key="2">
    <source>
        <dbReference type="ARBA" id="ARBA00022692"/>
    </source>
</evidence>
<evidence type="ECO:0000313" key="10">
    <source>
        <dbReference type="Proteomes" id="UP000782241"/>
    </source>
</evidence>
<name>A0A9P7KT22_9HYPO</name>
<dbReference type="InterPro" id="IPR052337">
    <property type="entry name" value="SAT4-like"/>
</dbReference>
<reference evidence="9" key="1">
    <citation type="submission" date="2021-04" db="EMBL/GenBank/DDBJ databases">
        <title>Draft genome of Fusarium avenaceum strain F156N33, isolated from an atmospheric sample in Virginia.</title>
        <authorList>
            <person name="Yang S."/>
            <person name="Vinatzer B.A."/>
            <person name="Coleman J."/>
        </authorList>
    </citation>
    <scope>NUCLEOTIDE SEQUENCE</scope>
    <source>
        <strain evidence="9">F156N33</strain>
    </source>
</reference>
<dbReference type="AlphaFoldDB" id="A0A9P7KT22"/>
<organism evidence="9 10">
    <name type="scientific">Fusarium avenaceum</name>
    <dbReference type="NCBI Taxonomy" id="40199"/>
    <lineage>
        <taxon>Eukaryota</taxon>
        <taxon>Fungi</taxon>
        <taxon>Dikarya</taxon>
        <taxon>Ascomycota</taxon>
        <taxon>Pezizomycotina</taxon>
        <taxon>Sordariomycetes</taxon>
        <taxon>Hypocreomycetidae</taxon>
        <taxon>Hypocreales</taxon>
        <taxon>Nectriaceae</taxon>
        <taxon>Fusarium</taxon>
        <taxon>Fusarium tricinctum species complex</taxon>
    </lineage>
</organism>
<protein>
    <recommendedName>
        <fullName evidence="8">Rhodopsin domain-containing protein</fullName>
    </recommendedName>
</protein>
<dbReference type="PANTHER" id="PTHR33048:SF143">
    <property type="entry name" value="EXTRACELLULAR MEMBRANE PROTEIN CFEM DOMAIN-CONTAINING PROTEIN-RELATED"/>
    <property type="match status" value="1"/>
</dbReference>
<evidence type="ECO:0000256" key="3">
    <source>
        <dbReference type="ARBA" id="ARBA00022989"/>
    </source>
</evidence>
<proteinExistence type="inferred from homology"/>
<comment type="caution">
    <text evidence="9">The sequence shown here is derived from an EMBL/GenBank/DDBJ whole genome shotgun (WGS) entry which is preliminary data.</text>
</comment>
<dbReference type="InterPro" id="IPR049326">
    <property type="entry name" value="Rhodopsin_dom_fungi"/>
</dbReference>
<feature type="transmembrane region" description="Helical" evidence="7">
    <location>
        <begin position="71"/>
        <end position="96"/>
    </location>
</feature>
<dbReference type="GO" id="GO:0016020">
    <property type="term" value="C:membrane"/>
    <property type="evidence" value="ECO:0007669"/>
    <property type="project" value="UniProtKB-SubCell"/>
</dbReference>
<keyword evidence="10" id="KW-1185">Reference proteome</keyword>
<keyword evidence="4 7" id="KW-0472">Membrane</keyword>
<feature type="domain" description="Rhodopsin" evidence="8">
    <location>
        <begin position="10"/>
        <end position="216"/>
    </location>
</feature>
<comment type="similarity">
    <text evidence="5">Belongs to the SAT4 family.</text>
</comment>
<evidence type="ECO:0000256" key="5">
    <source>
        <dbReference type="ARBA" id="ARBA00038359"/>
    </source>
</evidence>
<dbReference type="Pfam" id="PF20684">
    <property type="entry name" value="Fung_rhodopsin"/>
    <property type="match status" value="1"/>
</dbReference>
<accession>A0A9P7KT22</accession>
<evidence type="ECO:0000256" key="1">
    <source>
        <dbReference type="ARBA" id="ARBA00004141"/>
    </source>
</evidence>
<evidence type="ECO:0000256" key="7">
    <source>
        <dbReference type="SAM" id="Phobius"/>
    </source>
</evidence>
<keyword evidence="3 7" id="KW-1133">Transmembrane helix</keyword>
<feature type="transmembrane region" description="Helical" evidence="7">
    <location>
        <begin position="33"/>
        <end position="59"/>
    </location>
</feature>
<feature type="compositionally biased region" description="Polar residues" evidence="6">
    <location>
        <begin position="288"/>
        <end position="297"/>
    </location>
</feature>
<dbReference type="Proteomes" id="UP000782241">
    <property type="component" value="Unassembled WGS sequence"/>
</dbReference>
<feature type="compositionally biased region" description="Basic and acidic residues" evidence="6">
    <location>
        <begin position="275"/>
        <end position="285"/>
    </location>
</feature>
<keyword evidence="2 7" id="KW-0812">Transmembrane</keyword>
<comment type="subcellular location">
    <subcellularLocation>
        <location evidence="1">Membrane</location>
        <topology evidence="1">Multi-pass membrane protein</topology>
    </subcellularLocation>
</comment>
<dbReference type="EMBL" id="JAGPUO010000015">
    <property type="protein sequence ID" value="KAG5657991.1"/>
    <property type="molecule type" value="Genomic_DNA"/>
</dbReference>
<feature type="region of interest" description="Disordered" evidence="6">
    <location>
        <begin position="274"/>
        <end position="304"/>
    </location>
</feature>
<feature type="transmembrane region" description="Helical" evidence="7">
    <location>
        <begin position="154"/>
        <end position="176"/>
    </location>
</feature>
<dbReference type="PANTHER" id="PTHR33048">
    <property type="entry name" value="PTH11-LIKE INTEGRAL MEMBRANE PROTEIN (AFU_ORTHOLOGUE AFUA_5G11245)"/>
    <property type="match status" value="1"/>
</dbReference>
<evidence type="ECO:0000259" key="8">
    <source>
        <dbReference type="Pfam" id="PF20684"/>
    </source>
</evidence>